<evidence type="ECO:0000313" key="2">
    <source>
        <dbReference type="Proteomes" id="UP000003299"/>
    </source>
</evidence>
<gene>
    <name evidence="1" type="ORF">XVE_4500</name>
</gene>
<accession>F0BJP0</accession>
<dbReference type="EMBL" id="AEQV01000224">
    <property type="protein sequence ID" value="EGD07308.1"/>
    <property type="molecule type" value="Genomic_DNA"/>
</dbReference>
<sequence>MAGVNLPWQGIKKGFLMIKTIVMAGSLVLAGYVGQATANDIYFCDACTQAQRGALANQLTSGLGQAYIGDRSTGIPYLYTVNTVNGPVSVAPPGIQERPVAQADIDQFAVYSSVYRSYGNIGTLNVKIDLANGTVTPSSVRKMATPAADQSAAFASAFDVRREGATRQQVIQWLEANDWQVPNTGENFIFFIQQVLSNAYKWRSSEDYSIRIDTTFNDKSRAIFAYDSAKRAIVYVEAYDSAGNLIGTSSSEPINVDYSSYESPDAASRPDYQRGIDWLTSSGAATISGGTVTVGSGTVLVGDVVQVK</sequence>
<comment type="caution">
    <text evidence="1">The sequence shown here is derived from an EMBL/GenBank/DDBJ whole genome shotgun (WGS) entry which is preliminary data.</text>
</comment>
<proteinExistence type="predicted"/>
<reference evidence="1 2" key="1">
    <citation type="journal article" date="2011" name="BMC Genomics">
        <title>Comparative genomics reveals diversity among xanthomonads infecting tomato and pepper.</title>
        <authorList>
            <person name="Potnis N."/>
            <person name="Krasileva K."/>
            <person name="Chow V."/>
            <person name="Almeida N.F."/>
            <person name="Patil P.B."/>
            <person name="Ryan R.P."/>
            <person name="Sharlach M."/>
            <person name="Behlau F."/>
            <person name="Dow J.M."/>
            <person name="Momol M.T."/>
            <person name="White F.F."/>
            <person name="Preston J.F."/>
            <person name="Vinatzer B.A."/>
            <person name="Koebnik R."/>
            <person name="Setubal J.C."/>
            <person name="Norman D.J."/>
            <person name="Staskawicz B.J."/>
            <person name="Jones J.B."/>
        </authorList>
    </citation>
    <scope>NUCLEOTIDE SEQUENCE [LARGE SCALE GENOMIC DNA]</scope>
    <source>
        <strain evidence="1 2">ATCC 35937</strain>
    </source>
</reference>
<protein>
    <submittedName>
        <fullName evidence="1">Uncharacterized protein</fullName>
    </submittedName>
</protein>
<organism evidence="1 2">
    <name type="scientific">Xanthomonas vesicatoria ATCC 35937</name>
    <dbReference type="NCBI Taxonomy" id="925775"/>
    <lineage>
        <taxon>Bacteria</taxon>
        <taxon>Pseudomonadati</taxon>
        <taxon>Pseudomonadota</taxon>
        <taxon>Gammaproteobacteria</taxon>
        <taxon>Lysobacterales</taxon>
        <taxon>Lysobacteraceae</taxon>
        <taxon>Xanthomonas</taxon>
    </lineage>
</organism>
<name>F0BJP0_9XANT</name>
<dbReference type="AlphaFoldDB" id="F0BJP0"/>
<evidence type="ECO:0000313" key="1">
    <source>
        <dbReference type="EMBL" id="EGD07308.1"/>
    </source>
</evidence>
<dbReference type="Proteomes" id="UP000003299">
    <property type="component" value="Unassembled WGS sequence"/>
</dbReference>